<dbReference type="GO" id="GO:0007508">
    <property type="term" value="P:larval heart development"/>
    <property type="evidence" value="ECO:0007669"/>
    <property type="project" value="TreeGrafter"/>
</dbReference>
<organism evidence="1 2">
    <name type="scientific">Mycteria americana</name>
    <name type="common">Wood stork</name>
    <dbReference type="NCBI Taxonomy" id="33587"/>
    <lineage>
        <taxon>Eukaryota</taxon>
        <taxon>Metazoa</taxon>
        <taxon>Chordata</taxon>
        <taxon>Craniata</taxon>
        <taxon>Vertebrata</taxon>
        <taxon>Euteleostomi</taxon>
        <taxon>Archelosauria</taxon>
        <taxon>Archosauria</taxon>
        <taxon>Dinosauria</taxon>
        <taxon>Saurischia</taxon>
        <taxon>Theropoda</taxon>
        <taxon>Coelurosauria</taxon>
        <taxon>Aves</taxon>
        <taxon>Neognathae</taxon>
        <taxon>Neoaves</taxon>
        <taxon>Aequornithes</taxon>
        <taxon>Ciconiiformes</taxon>
        <taxon>Ciconiidae</taxon>
        <taxon>Mycteria</taxon>
    </lineage>
</organism>
<gene>
    <name evidence="1" type="ORF">QYF61_018482</name>
</gene>
<proteinExistence type="predicted"/>
<keyword evidence="2" id="KW-1185">Reference proteome</keyword>
<accession>A0AAN7N9G3</accession>
<comment type="caution">
    <text evidence="1">The sequence shown here is derived from an EMBL/GenBank/DDBJ whole genome shotgun (WGS) entry which is preliminary data.</text>
</comment>
<dbReference type="PANTHER" id="PTHR33395:SF22">
    <property type="entry name" value="REVERSE TRANSCRIPTASE DOMAIN-CONTAINING PROTEIN"/>
    <property type="match status" value="1"/>
</dbReference>
<evidence type="ECO:0000313" key="1">
    <source>
        <dbReference type="EMBL" id="KAK4807141.1"/>
    </source>
</evidence>
<dbReference type="PANTHER" id="PTHR33395">
    <property type="entry name" value="TRANSCRIPTASE, PUTATIVE-RELATED-RELATED"/>
    <property type="match status" value="1"/>
</dbReference>
<dbReference type="Proteomes" id="UP001333110">
    <property type="component" value="Unassembled WGS sequence"/>
</dbReference>
<evidence type="ECO:0000313" key="2">
    <source>
        <dbReference type="Proteomes" id="UP001333110"/>
    </source>
</evidence>
<name>A0AAN7N9G3_MYCAM</name>
<reference evidence="1 2" key="1">
    <citation type="journal article" date="2023" name="J. Hered.">
        <title>Chromosome-level genome of the wood stork (Mycteria americana) provides insight into avian chromosome evolution.</title>
        <authorList>
            <person name="Flamio R. Jr."/>
            <person name="Ramstad K.M."/>
        </authorList>
    </citation>
    <scope>NUCLEOTIDE SEQUENCE [LARGE SCALE GENOMIC DNA]</scope>
    <source>
        <strain evidence="1">JAX WOST 10</strain>
    </source>
</reference>
<dbReference type="AlphaFoldDB" id="A0AAN7N9G3"/>
<dbReference type="GO" id="GO:0061343">
    <property type="term" value="P:cell adhesion involved in heart morphogenesis"/>
    <property type="evidence" value="ECO:0007669"/>
    <property type="project" value="TreeGrafter"/>
</dbReference>
<dbReference type="GO" id="GO:0031012">
    <property type="term" value="C:extracellular matrix"/>
    <property type="evidence" value="ECO:0007669"/>
    <property type="project" value="TreeGrafter"/>
</dbReference>
<protein>
    <submittedName>
        <fullName evidence="1">Uncharacterized protein</fullName>
    </submittedName>
</protein>
<feature type="non-terminal residue" evidence="1">
    <location>
        <position position="145"/>
    </location>
</feature>
<dbReference type="EMBL" id="JAUNZN010000032">
    <property type="protein sequence ID" value="KAK4807141.1"/>
    <property type="molecule type" value="Genomic_DNA"/>
</dbReference>
<sequence length="145" mass="16588">MKVYGHWKQGQGTREDYRDAVCHCREKIRAAKARLEFKLASTVKDNKKGFLKSINSKRRTRDNIGLLLDEVGHLTNRDVDKAETFNAFFASVFNTNDGPWDPQSPVLEHHDWGHDKLPADSELVRDLLLQLDAHKSMGPDGIHPR</sequence>